<sequence length="168" mass="18977">MSLTIGAFVVSVDQATKIALRIGMDGGHCQIKEDEVLALELMELDQKIDLVRELDGHVMRMEIMLSRSALNVRDQHGDITEWDLLIGQIVEQTEGNDNFLGIVQSDMNNKITLPFFLFLRDAAPSRPCTRARRTGMDSRRRCFRITCFCTAAATRSRTFFLLSPEPPS</sequence>
<gene>
    <name evidence="1" type="ORF">EJB05_48265</name>
</gene>
<accession>A0A5J9T1H8</accession>
<keyword evidence="2" id="KW-1185">Reference proteome</keyword>
<reference evidence="1 2" key="1">
    <citation type="journal article" date="2019" name="Sci. Rep.">
        <title>A high-quality genome of Eragrostis curvula grass provides insights into Poaceae evolution and supports new strategies to enhance forage quality.</title>
        <authorList>
            <person name="Carballo J."/>
            <person name="Santos B.A.C.M."/>
            <person name="Zappacosta D."/>
            <person name="Garbus I."/>
            <person name="Selva J.P."/>
            <person name="Gallo C.A."/>
            <person name="Diaz A."/>
            <person name="Albertini E."/>
            <person name="Caccamo M."/>
            <person name="Echenique V."/>
        </authorList>
    </citation>
    <scope>NUCLEOTIDE SEQUENCE [LARGE SCALE GENOMIC DNA]</scope>
    <source>
        <strain evidence="2">cv. Victoria</strain>
        <tissue evidence="1">Leaf</tissue>
    </source>
</reference>
<dbReference type="EMBL" id="RWGY01000051">
    <property type="protein sequence ID" value="TVU05114.1"/>
    <property type="molecule type" value="Genomic_DNA"/>
</dbReference>
<comment type="caution">
    <text evidence="1">The sequence shown here is derived from an EMBL/GenBank/DDBJ whole genome shotgun (WGS) entry which is preliminary data.</text>
</comment>
<evidence type="ECO:0000313" key="2">
    <source>
        <dbReference type="Proteomes" id="UP000324897"/>
    </source>
</evidence>
<dbReference type="Gramene" id="TVU05114">
    <property type="protein sequence ID" value="TVU05114"/>
    <property type="gene ID" value="EJB05_48265"/>
</dbReference>
<feature type="non-terminal residue" evidence="1">
    <location>
        <position position="1"/>
    </location>
</feature>
<proteinExistence type="predicted"/>
<evidence type="ECO:0000313" key="1">
    <source>
        <dbReference type="EMBL" id="TVU05114.1"/>
    </source>
</evidence>
<protein>
    <submittedName>
        <fullName evidence="1">Uncharacterized protein</fullName>
    </submittedName>
</protein>
<dbReference type="Proteomes" id="UP000324897">
    <property type="component" value="Unassembled WGS sequence"/>
</dbReference>
<name>A0A5J9T1H8_9POAL</name>
<dbReference type="AlphaFoldDB" id="A0A5J9T1H8"/>
<organism evidence="1 2">
    <name type="scientific">Eragrostis curvula</name>
    <name type="common">weeping love grass</name>
    <dbReference type="NCBI Taxonomy" id="38414"/>
    <lineage>
        <taxon>Eukaryota</taxon>
        <taxon>Viridiplantae</taxon>
        <taxon>Streptophyta</taxon>
        <taxon>Embryophyta</taxon>
        <taxon>Tracheophyta</taxon>
        <taxon>Spermatophyta</taxon>
        <taxon>Magnoliopsida</taxon>
        <taxon>Liliopsida</taxon>
        <taxon>Poales</taxon>
        <taxon>Poaceae</taxon>
        <taxon>PACMAD clade</taxon>
        <taxon>Chloridoideae</taxon>
        <taxon>Eragrostideae</taxon>
        <taxon>Eragrostidinae</taxon>
        <taxon>Eragrostis</taxon>
    </lineage>
</organism>